<sequence length="252" mass="26310">MAYSITYTSPAGDLLDLTGADSTVAIERAALSGLVGTPTTQSVTSPYVPGEIITGTTTGKMTGSLGLLIDVHEVDAVYSRVRAAFSHTTPGILSLLTSTGDTWACHVTQDGAIPAPESDPDHEWLVSVTVPLVCHTGVWQRSTTLPPGTHLIANDGDVPLSPTVAWQGSNSKVSLPSAVTMRLPSAPSMRTVNLDGTRGGVVCTPDGTQDLGLTRALEFIPSSIPPGTQAAYTATNATLSYVIGIWDPWKRL</sequence>
<name>A0A2A9DLB9_9CORY</name>
<organism evidence="1 2">
    <name type="scientific">Corynebacterium renale</name>
    <dbReference type="NCBI Taxonomy" id="1724"/>
    <lineage>
        <taxon>Bacteria</taxon>
        <taxon>Bacillati</taxon>
        <taxon>Actinomycetota</taxon>
        <taxon>Actinomycetes</taxon>
        <taxon>Mycobacteriales</taxon>
        <taxon>Corynebacteriaceae</taxon>
        <taxon>Corynebacterium</taxon>
    </lineage>
</organism>
<proteinExistence type="predicted"/>
<dbReference type="AlphaFoldDB" id="A0A2A9DLB9"/>
<keyword evidence="2" id="KW-1185">Reference proteome</keyword>
<dbReference type="Proteomes" id="UP000221653">
    <property type="component" value="Unassembled WGS sequence"/>
</dbReference>
<reference evidence="1 2" key="1">
    <citation type="submission" date="2017-10" db="EMBL/GenBank/DDBJ databases">
        <title>Sequencing the genomes of 1000 actinobacteria strains.</title>
        <authorList>
            <person name="Klenk H.-P."/>
        </authorList>
    </citation>
    <scope>NUCLEOTIDE SEQUENCE [LARGE SCALE GENOMIC DNA]</scope>
    <source>
        <strain evidence="1 2">DSM 20688</strain>
    </source>
</reference>
<accession>A0A2A9DLB9</accession>
<protein>
    <submittedName>
        <fullName evidence="1">Uncharacterized protein</fullName>
    </submittedName>
</protein>
<dbReference type="OrthoDB" id="4413621at2"/>
<evidence type="ECO:0000313" key="2">
    <source>
        <dbReference type="Proteomes" id="UP000221653"/>
    </source>
</evidence>
<dbReference type="STRING" id="1724.GCA_001044175_00772"/>
<dbReference type="EMBL" id="PDJF01000001">
    <property type="protein sequence ID" value="PFG27393.1"/>
    <property type="molecule type" value="Genomic_DNA"/>
</dbReference>
<dbReference type="RefSeq" id="WP_048378896.1">
    <property type="nucleotide sequence ID" value="NZ_LDYE01000002.1"/>
</dbReference>
<evidence type="ECO:0000313" key="1">
    <source>
        <dbReference type="EMBL" id="PFG27393.1"/>
    </source>
</evidence>
<comment type="caution">
    <text evidence="1">The sequence shown here is derived from an EMBL/GenBank/DDBJ whole genome shotgun (WGS) entry which is preliminary data.</text>
</comment>
<gene>
    <name evidence="1" type="ORF">ATK06_0449</name>
</gene>